<organism evidence="1 2">
    <name type="scientific">Rubus argutus</name>
    <name type="common">Southern blackberry</name>
    <dbReference type="NCBI Taxonomy" id="59490"/>
    <lineage>
        <taxon>Eukaryota</taxon>
        <taxon>Viridiplantae</taxon>
        <taxon>Streptophyta</taxon>
        <taxon>Embryophyta</taxon>
        <taxon>Tracheophyta</taxon>
        <taxon>Spermatophyta</taxon>
        <taxon>Magnoliopsida</taxon>
        <taxon>eudicotyledons</taxon>
        <taxon>Gunneridae</taxon>
        <taxon>Pentapetalae</taxon>
        <taxon>rosids</taxon>
        <taxon>fabids</taxon>
        <taxon>Rosales</taxon>
        <taxon>Rosaceae</taxon>
        <taxon>Rosoideae</taxon>
        <taxon>Rosoideae incertae sedis</taxon>
        <taxon>Rubus</taxon>
    </lineage>
</organism>
<dbReference type="EMBL" id="JBEDUW010000227">
    <property type="protein sequence ID" value="KAK9903611.1"/>
    <property type="molecule type" value="Genomic_DNA"/>
</dbReference>
<comment type="caution">
    <text evidence="1">The sequence shown here is derived from an EMBL/GenBank/DDBJ whole genome shotgun (WGS) entry which is preliminary data.</text>
</comment>
<keyword evidence="2" id="KW-1185">Reference proteome</keyword>
<accession>A0AAW1VN17</accession>
<proteinExistence type="predicted"/>
<gene>
    <name evidence="1" type="ORF">M0R45_001119</name>
</gene>
<evidence type="ECO:0000313" key="2">
    <source>
        <dbReference type="Proteomes" id="UP001457282"/>
    </source>
</evidence>
<evidence type="ECO:0000313" key="1">
    <source>
        <dbReference type="EMBL" id="KAK9903611.1"/>
    </source>
</evidence>
<reference evidence="1 2" key="1">
    <citation type="journal article" date="2023" name="G3 (Bethesda)">
        <title>A chromosome-length genome assembly and annotation of blackberry (Rubus argutus, cv. 'Hillquist').</title>
        <authorList>
            <person name="Bruna T."/>
            <person name="Aryal R."/>
            <person name="Dudchenko O."/>
            <person name="Sargent D.J."/>
            <person name="Mead D."/>
            <person name="Buti M."/>
            <person name="Cavallini A."/>
            <person name="Hytonen T."/>
            <person name="Andres J."/>
            <person name="Pham M."/>
            <person name="Weisz D."/>
            <person name="Mascagni F."/>
            <person name="Usai G."/>
            <person name="Natali L."/>
            <person name="Bassil N."/>
            <person name="Fernandez G.E."/>
            <person name="Lomsadze A."/>
            <person name="Armour M."/>
            <person name="Olukolu B."/>
            <person name="Poorten T."/>
            <person name="Britton C."/>
            <person name="Davik J."/>
            <person name="Ashrafi H."/>
            <person name="Aiden E.L."/>
            <person name="Borodovsky M."/>
            <person name="Worthington M."/>
        </authorList>
    </citation>
    <scope>NUCLEOTIDE SEQUENCE [LARGE SCALE GENOMIC DNA]</scope>
    <source>
        <strain evidence="1">PI 553951</strain>
    </source>
</reference>
<protein>
    <submittedName>
        <fullName evidence="1">Uncharacterized protein</fullName>
    </submittedName>
</protein>
<dbReference type="Proteomes" id="UP001457282">
    <property type="component" value="Unassembled WGS sequence"/>
</dbReference>
<sequence>MAITPMSVTLLPHPSKFKSSKERMFRKCEIPKSVMPKHPARNSVLRVFEEHPLPKNPGILFQIQIGKTCTRPNCFEIFITDDAVMSQIQMRQVRCLPEPNTCT</sequence>
<dbReference type="AlphaFoldDB" id="A0AAW1VN17"/>
<name>A0AAW1VN17_RUBAR</name>